<accession>A0A9W6U198</accession>
<name>A0A9W6U198_9STRA</name>
<dbReference type="Proteomes" id="UP001165083">
    <property type="component" value="Unassembled WGS sequence"/>
</dbReference>
<sequence length="151" mass="16560">MLTFRGSNISPVQFQIEVNNGTNATSTSATWIGNYTSNDLRFGTNQTTRMTLTNTGRLGLSTVTPSAPLHVSNTVSYTWNSAGNVGLTVYRLRTNSRVTETATGTTTTYTNICGISNGYIGFITFYDEPPNVDSVRQTPIYSKKKFIGSYR</sequence>
<evidence type="ECO:0000313" key="2">
    <source>
        <dbReference type="Proteomes" id="UP001165083"/>
    </source>
</evidence>
<comment type="caution">
    <text evidence="1">The sequence shown here is derived from an EMBL/GenBank/DDBJ whole genome shotgun (WGS) entry which is preliminary data.</text>
</comment>
<dbReference type="AlphaFoldDB" id="A0A9W6U198"/>
<proteinExistence type="predicted"/>
<organism evidence="1 2">
    <name type="scientific">Phytophthora lilii</name>
    <dbReference type="NCBI Taxonomy" id="2077276"/>
    <lineage>
        <taxon>Eukaryota</taxon>
        <taxon>Sar</taxon>
        <taxon>Stramenopiles</taxon>
        <taxon>Oomycota</taxon>
        <taxon>Peronosporomycetes</taxon>
        <taxon>Peronosporales</taxon>
        <taxon>Peronosporaceae</taxon>
        <taxon>Phytophthora</taxon>
    </lineage>
</organism>
<dbReference type="EMBL" id="BSXW01000466">
    <property type="protein sequence ID" value="GMF23208.1"/>
    <property type="molecule type" value="Genomic_DNA"/>
</dbReference>
<reference evidence="1" key="1">
    <citation type="submission" date="2023-04" db="EMBL/GenBank/DDBJ databases">
        <title>Phytophthora lilii NBRC 32176.</title>
        <authorList>
            <person name="Ichikawa N."/>
            <person name="Sato H."/>
            <person name="Tonouchi N."/>
        </authorList>
    </citation>
    <scope>NUCLEOTIDE SEQUENCE</scope>
    <source>
        <strain evidence="1">NBRC 32176</strain>
    </source>
</reference>
<evidence type="ECO:0000313" key="1">
    <source>
        <dbReference type="EMBL" id="GMF23208.1"/>
    </source>
</evidence>
<gene>
    <name evidence="1" type="ORF">Plil01_000934100</name>
</gene>
<protein>
    <submittedName>
        <fullName evidence="1">Unnamed protein product</fullName>
    </submittedName>
</protein>
<keyword evidence="2" id="KW-1185">Reference proteome</keyword>